<keyword evidence="3" id="KW-0695">RNA-directed DNA polymerase</keyword>
<evidence type="ECO:0000313" key="4">
    <source>
        <dbReference type="Proteomes" id="UP001164761"/>
    </source>
</evidence>
<dbReference type="InterPro" id="IPR013597">
    <property type="entry name" value="Mat_intron_G2"/>
</dbReference>
<dbReference type="PANTHER" id="PTHR34047:SF10">
    <property type="entry name" value="GROUP II INTRON-ASSOCIATED OPEN READING FRAME"/>
    <property type="match status" value="1"/>
</dbReference>
<dbReference type="InterPro" id="IPR025960">
    <property type="entry name" value="RVT_N"/>
</dbReference>
<dbReference type="Pfam" id="PF13655">
    <property type="entry name" value="RVT_N"/>
    <property type="match status" value="1"/>
</dbReference>
<dbReference type="GO" id="GO:0003964">
    <property type="term" value="F:RNA-directed DNA polymerase activity"/>
    <property type="evidence" value="ECO:0007669"/>
    <property type="project" value="UniProtKB-KW"/>
</dbReference>
<keyword evidence="4" id="KW-1185">Reference proteome</keyword>
<evidence type="ECO:0000313" key="3">
    <source>
        <dbReference type="EMBL" id="WAH40665.1"/>
    </source>
</evidence>
<dbReference type="Proteomes" id="UP001164761">
    <property type="component" value="Chromosome"/>
</dbReference>
<keyword evidence="3" id="KW-0808">Transferase</keyword>
<dbReference type="InterPro" id="IPR000477">
    <property type="entry name" value="RT_dom"/>
</dbReference>
<dbReference type="EMBL" id="CP104067">
    <property type="protein sequence ID" value="WAH40665.1"/>
    <property type="molecule type" value="Genomic_DNA"/>
</dbReference>
<gene>
    <name evidence="3" type="primary">ltrA</name>
    <name evidence="3" type="ORF">NZD89_20515</name>
</gene>
<name>A0ABY6ZCP6_9BACL</name>
<dbReference type="Pfam" id="PF08388">
    <property type="entry name" value="GIIM"/>
    <property type="match status" value="1"/>
</dbReference>
<dbReference type="SUPFAM" id="SSF56672">
    <property type="entry name" value="DNA/RNA polymerases"/>
    <property type="match status" value="1"/>
</dbReference>
<dbReference type="EC" id="2.7.7.49" evidence="3"/>
<accession>A0ABY6ZCP6</accession>
<sequence>MNRKAVQKDESTGRIRKNPREVHEDSIMEAWLEAQTADSGQHESNERTNWKEIERHVLRLQRQLAHAVESNNRKVVRHYKWLIRTSHHVKLLAIRHVTQENSGRRTPGVDGKTYTTPRERQELAELISLRQRPLPVRRVYIRKKNGKLRPLGIPSIHDRVCQAIHKAAMEPEWDMQFSPNVYGFRPKRSTWDAISQLFANLCQKGSSQWVIEGDIRGYFDNVDHEKLLAKLAPEDRVYVRRMLKAPVIDPEAGLIESTRGTPQGGLLSPLLAVVALHGMEEDLRRKAHKMKFGNSRANPGINIVAYADDFIVTCKTKEQAEQFVPVIAQWLAENVGVELSLEKTHITHIYDGLDFLGFNVRKYKGQLLIKPAKENKLAVLRKIKGILDANKSAKQSMVIRLLNPVIRGWGHYYSTQVSKKVFSYCDHKINQMLWRWAKRRHPKKSAWWIFQKYFTKRGNRNWVFADGPYTLATMSDIRIIRHIKIQGRRSPYRPSDQEYFENRREQLLLKRLNGFQKKVVHKTNGRCALCGCNISPEHFRRWQVNDDDGILFTRMIPERLGGHNTVENVVVTHRWCYEKFRSAHGYDALPEHPERFLSYNESIVNGHVVWTGKDAPLGKEQPDCWTA</sequence>
<protein>
    <submittedName>
        <fullName evidence="3">Group II intron reverse transcriptase/maturase</fullName>
        <ecNumber evidence="3">2.7.7.49</ecNumber>
    </submittedName>
</protein>
<dbReference type="InterPro" id="IPR051083">
    <property type="entry name" value="GrpII_Intron_Splice-Mob/Def"/>
</dbReference>
<dbReference type="Pfam" id="PF00078">
    <property type="entry name" value="RVT_1"/>
    <property type="match status" value="1"/>
</dbReference>
<evidence type="ECO:0000259" key="2">
    <source>
        <dbReference type="PROSITE" id="PS50878"/>
    </source>
</evidence>
<dbReference type="InterPro" id="IPR043502">
    <property type="entry name" value="DNA/RNA_pol_sf"/>
</dbReference>
<dbReference type="PROSITE" id="PS50878">
    <property type="entry name" value="RT_POL"/>
    <property type="match status" value="1"/>
</dbReference>
<dbReference type="PANTHER" id="PTHR34047">
    <property type="entry name" value="NUCLEAR INTRON MATURASE 1, MITOCHONDRIAL-RELATED"/>
    <property type="match status" value="1"/>
</dbReference>
<reference evidence="3" key="1">
    <citation type="submission" date="2022-08" db="EMBL/GenBank/DDBJ databases">
        <title>Alicyclobacillus fastidiosus DSM 17978, complete genome.</title>
        <authorList>
            <person name="Wang Q."/>
            <person name="Cai R."/>
            <person name="Wang Z."/>
        </authorList>
    </citation>
    <scope>NUCLEOTIDE SEQUENCE</scope>
    <source>
        <strain evidence="3">DSM 17978</strain>
    </source>
</reference>
<dbReference type="NCBIfam" id="TIGR04416">
    <property type="entry name" value="group_II_RT_mat"/>
    <property type="match status" value="1"/>
</dbReference>
<feature type="domain" description="Reverse transcriptase" evidence="2">
    <location>
        <begin position="122"/>
        <end position="360"/>
    </location>
</feature>
<keyword evidence="3" id="KW-0548">Nucleotidyltransferase</keyword>
<dbReference type="CDD" id="cd01651">
    <property type="entry name" value="RT_G2_intron"/>
    <property type="match status" value="1"/>
</dbReference>
<proteinExistence type="predicted"/>
<organism evidence="3 4">
    <name type="scientific">Alicyclobacillus fastidiosus</name>
    <dbReference type="NCBI Taxonomy" id="392011"/>
    <lineage>
        <taxon>Bacteria</taxon>
        <taxon>Bacillati</taxon>
        <taxon>Bacillota</taxon>
        <taxon>Bacilli</taxon>
        <taxon>Bacillales</taxon>
        <taxon>Alicyclobacillaceae</taxon>
        <taxon>Alicyclobacillus</taxon>
    </lineage>
</organism>
<evidence type="ECO:0000256" key="1">
    <source>
        <dbReference type="SAM" id="MobiDB-lite"/>
    </source>
</evidence>
<dbReference type="RefSeq" id="WP_268004562.1">
    <property type="nucleotide sequence ID" value="NZ_BSUT01000001.1"/>
</dbReference>
<dbReference type="InterPro" id="IPR030931">
    <property type="entry name" value="Group_II_RT_mat"/>
</dbReference>
<feature type="region of interest" description="Disordered" evidence="1">
    <location>
        <begin position="1"/>
        <end position="23"/>
    </location>
</feature>